<gene>
    <name evidence="2" type="ORF">PYV00_04575</name>
</gene>
<dbReference type="Gene3D" id="3.30.70.100">
    <property type="match status" value="1"/>
</dbReference>
<keyword evidence="3" id="KW-1185">Reference proteome</keyword>
<accession>A0ABT5WLS8</accession>
<evidence type="ECO:0000259" key="1">
    <source>
        <dbReference type="Pfam" id="PF07110"/>
    </source>
</evidence>
<dbReference type="Proteomes" id="UP001216253">
    <property type="component" value="Unassembled WGS sequence"/>
</dbReference>
<organism evidence="2 3">
    <name type="scientific">Novosphingobium album</name>
    <name type="common">ex Liu et al. 2023</name>
    <dbReference type="NCBI Taxonomy" id="3031130"/>
    <lineage>
        <taxon>Bacteria</taxon>
        <taxon>Pseudomonadati</taxon>
        <taxon>Pseudomonadota</taxon>
        <taxon>Alphaproteobacteria</taxon>
        <taxon>Sphingomonadales</taxon>
        <taxon>Sphingomonadaceae</taxon>
        <taxon>Novosphingobium</taxon>
    </lineage>
</organism>
<dbReference type="SUPFAM" id="SSF54909">
    <property type="entry name" value="Dimeric alpha+beta barrel"/>
    <property type="match status" value="1"/>
</dbReference>
<protein>
    <submittedName>
        <fullName evidence="2">EthD domain-containing protein</fullName>
    </submittedName>
</protein>
<dbReference type="EMBL" id="JARESE010000012">
    <property type="protein sequence ID" value="MDE8650994.1"/>
    <property type="molecule type" value="Genomic_DNA"/>
</dbReference>
<proteinExistence type="predicted"/>
<dbReference type="InterPro" id="IPR011008">
    <property type="entry name" value="Dimeric_a/b-barrel"/>
</dbReference>
<dbReference type="Pfam" id="PF07110">
    <property type="entry name" value="EthD"/>
    <property type="match status" value="1"/>
</dbReference>
<reference evidence="2 3" key="1">
    <citation type="submission" date="2023-03" db="EMBL/GenBank/DDBJ databases">
        <title>NovoSphingobium album sp. nov. isolated from polycyclic aromatic hydrocarbons- and heavy-metal polluted soil.</title>
        <authorList>
            <person name="Liu Z."/>
            <person name="Wang K."/>
        </authorList>
    </citation>
    <scope>NUCLEOTIDE SEQUENCE [LARGE SCALE GENOMIC DNA]</scope>
    <source>
        <strain evidence="2 3">H3SJ31-1</strain>
    </source>
</reference>
<evidence type="ECO:0000313" key="2">
    <source>
        <dbReference type="EMBL" id="MDE8650994.1"/>
    </source>
</evidence>
<comment type="caution">
    <text evidence="2">The sequence shown here is derived from an EMBL/GenBank/DDBJ whole genome shotgun (WGS) entry which is preliminary data.</text>
</comment>
<evidence type="ECO:0000313" key="3">
    <source>
        <dbReference type="Proteomes" id="UP001216253"/>
    </source>
</evidence>
<name>A0ABT5WLS8_9SPHN</name>
<dbReference type="InterPro" id="IPR009799">
    <property type="entry name" value="EthD_dom"/>
</dbReference>
<dbReference type="RefSeq" id="WP_275227082.1">
    <property type="nucleotide sequence ID" value="NZ_JARESE010000012.1"/>
</dbReference>
<feature type="domain" description="EthD" evidence="1">
    <location>
        <begin position="12"/>
        <end position="91"/>
    </location>
</feature>
<sequence>MMQRVFVLLKRKPGMTFEAFREHYENGHALLGEKYFGHLFVSYRRNYIPSGTRLLDGAVVENATIVSPNSSSVSPTATLSSSASPASRKCIARSWRTRNCSSIAVAV</sequence>